<evidence type="ECO:0000256" key="1">
    <source>
        <dbReference type="ARBA" id="ARBA00004123"/>
    </source>
</evidence>
<keyword evidence="2 3" id="KW-0539">Nucleus</keyword>
<gene>
    <name evidence="6" type="ORF">PHJA_000788200</name>
</gene>
<keyword evidence="2 3" id="KW-0238">DNA-binding</keyword>
<dbReference type="InterPro" id="IPR044977">
    <property type="entry name" value="RLT1-3"/>
</dbReference>
<dbReference type="GO" id="GO:0003677">
    <property type="term" value="F:DNA binding"/>
    <property type="evidence" value="ECO:0007669"/>
    <property type="project" value="UniProtKB-UniRule"/>
</dbReference>
<dbReference type="SUPFAM" id="SSF46689">
    <property type="entry name" value="Homeodomain-like"/>
    <property type="match status" value="2"/>
</dbReference>
<dbReference type="InterPro" id="IPR001356">
    <property type="entry name" value="HD"/>
</dbReference>
<dbReference type="Proteomes" id="UP000653305">
    <property type="component" value="Unassembled WGS sequence"/>
</dbReference>
<evidence type="ECO:0000256" key="2">
    <source>
        <dbReference type="PROSITE-ProRule" id="PRU00108"/>
    </source>
</evidence>
<dbReference type="SMART" id="SM00389">
    <property type="entry name" value="HOX"/>
    <property type="match status" value="2"/>
</dbReference>
<feature type="DNA-binding region" description="Homeobox" evidence="2">
    <location>
        <begin position="228"/>
        <end position="287"/>
    </location>
</feature>
<feature type="region of interest" description="Disordered" evidence="4">
    <location>
        <begin position="1"/>
        <end position="39"/>
    </location>
</feature>
<dbReference type="GO" id="GO:0005634">
    <property type="term" value="C:nucleus"/>
    <property type="evidence" value="ECO:0007669"/>
    <property type="project" value="UniProtKB-SubCell"/>
</dbReference>
<dbReference type="OrthoDB" id="6159439at2759"/>
<proteinExistence type="predicted"/>
<accession>A0A830BPH1</accession>
<feature type="domain" description="Homeobox" evidence="5">
    <location>
        <begin position="226"/>
        <end position="286"/>
    </location>
</feature>
<evidence type="ECO:0000313" key="7">
    <source>
        <dbReference type="Proteomes" id="UP000653305"/>
    </source>
</evidence>
<dbReference type="Gene3D" id="1.10.10.60">
    <property type="entry name" value="Homeodomain-like"/>
    <property type="match status" value="2"/>
</dbReference>
<feature type="region of interest" description="Disordered" evidence="4">
    <location>
        <begin position="332"/>
        <end position="351"/>
    </location>
</feature>
<feature type="domain" description="Homeobox" evidence="5">
    <location>
        <begin position="28"/>
        <end position="88"/>
    </location>
</feature>
<protein>
    <submittedName>
        <fullName evidence="6">Homeobox protein wariai</fullName>
    </submittedName>
</protein>
<feature type="region of interest" description="Disordered" evidence="4">
    <location>
        <begin position="282"/>
        <end position="302"/>
    </location>
</feature>
<evidence type="ECO:0000256" key="4">
    <source>
        <dbReference type="SAM" id="MobiDB-lite"/>
    </source>
</evidence>
<feature type="compositionally biased region" description="Basic and acidic residues" evidence="4">
    <location>
        <begin position="19"/>
        <end position="31"/>
    </location>
</feature>
<dbReference type="CDD" id="cd00086">
    <property type="entry name" value="homeodomain"/>
    <property type="match status" value="2"/>
</dbReference>
<feature type="region of interest" description="Disordered" evidence="4">
    <location>
        <begin position="83"/>
        <end position="104"/>
    </location>
</feature>
<evidence type="ECO:0000259" key="5">
    <source>
        <dbReference type="PROSITE" id="PS50071"/>
    </source>
</evidence>
<reference evidence="6" key="1">
    <citation type="submission" date="2020-07" db="EMBL/GenBank/DDBJ databases">
        <title>Ethylene signaling mediates host invasion by parasitic plants.</title>
        <authorList>
            <person name="Yoshida S."/>
        </authorList>
    </citation>
    <scope>NUCLEOTIDE SEQUENCE</scope>
    <source>
        <strain evidence="6">Okayama</strain>
    </source>
</reference>
<evidence type="ECO:0000256" key="3">
    <source>
        <dbReference type="RuleBase" id="RU000682"/>
    </source>
</evidence>
<name>A0A830BPH1_9LAMI</name>
<dbReference type="PROSITE" id="PS50071">
    <property type="entry name" value="HOMEOBOX_2"/>
    <property type="match status" value="2"/>
</dbReference>
<dbReference type="PANTHER" id="PTHR36968">
    <property type="entry name" value="HOMEOBOX-DDT DOMAIN PROTEIN RLT2"/>
    <property type="match status" value="1"/>
</dbReference>
<keyword evidence="2 3" id="KW-0371">Homeobox</keyword>
<dbReference type="InterPro" id="IPR009057">
    <property type="entry name" value="Homeodomain-like_sf"/>
</dbReference>
<feature type="DNA-binding region" description="Homeobox" evidence="2">
    <location>
        <begin position="30"/>
        <end position="89"/>
    </location>
</feature>
<dbReference type="GO" id="GO:0006357">
    <property type="term" value="P:regulation of transcription by RNA polymerase II"/>
    <property type="evidence" value="ECO:0007669"/>
    <property type="project" value="InterPro"/>
</dbReference>
<dbReference type="EMBL" id="BMAC01000124">
    <property type="protein sequence ID" value="GFP86444.1"/>
    <property type="molecule type" value="Genomic_DNA"/>
</dbReference>
<comment type="subcellular location">
    <subcellularLocation>
        <location evidence="1 2 3">Nucleus</location>
    </subcellularLocation>
</comment>
<comment type="caution">
    <text evidence="6">The sequence shown here is derived from an EMBL/GenBank/DDBJ whole genome shotgun (WGS) entry which is preliminary data.</text>
</comment>
<sequence length="387" mass="42711">MEVDEGGESGGGDGGASVEAEKKNSPDGEPKLKRKMKTPSQLEILEKTYAMETYPSEALRAELSVKLGLSDRQLQMWFCHRRLKDRKAPPEKKPKKNAPSPAVAAGLSGGIAHEMAGSDAGVAKDGGPGLSLYGDTDPQHKKKRAGHKVGTAVPRISIESPPVRRFYEPPLAISEQRAIRFVEAQLGEPLREDDFGVKWRLMKEERAAAEMVVQVWRRRRRTRRTGNLKLKRKMKTPSQLEILEKTYAMETYPSEALRAELSVKLGLSDRQLQMWFCHRRLKDRKAPPEKKPKKNAPSPAVAAGLSGGIAHEMAGSDAGVAKDGGPGLSLYGDTDPQHKKKRAGHKVGTAVPRISIESPPVRRFYEPPLAISEQRAIRFVEAQLGNR</sequence>
<organism evidence="6 7">
    <name type="scientific">Phtheirospermum japonicum</name>
    <dbReference type="NCBI Taxonomy" id="374723"/>
    <lineage>
        <taxon>Eukaryota</taxon>
        <taxon>Viridiplantae</taxon>
        <taxon>Streptophyta</taxon>
        <taxon>Embryophyta</taxon>
        <taxon>Tracheophyta</taxon>
        <taxon>Spermatophyta</taxon>
        <taxon>Magnoliopsida</taxon>
        <taxon>eudicotyledons</taxon>
        <taxon>Gunneridae</taxon>
        <taxon>Pentapetalae</taxon>
        <taxon>asterids</taxon>
        <taxon>lamiids</taxon>
        <taxon>Lamiales</taxon>
        <taxon>Orobanchaceae</taxon>
        <taxon>Orobanchaceae incertae sedis</taxon>
        <taxon>Phtheirospermum</taxon>
    </lineage>
</organism>
<dbReference type="Pfam" id="PF00046">
    <property type="entry name" value="Homeodomain"/>
    <property type="match status" value="2"/>
</dbReference>
<evidence type="ECO:0000313" key="6">
    <source>
        <dbReference type="EMBL" id="GFP86444.1"/>
    </source>
</evidence>
<dbReference type="AlphaFoldDB" id="A0A830BPH1"/>
<keyword evidence="7" id="KW-1185">Reference proteome</keyword>
<dbReference type="PANTHER" id="PTHR36968:SF5">
    <property type="entry name" value="HOMEOBOX-DDT DOMAIN PROTEIN RLT2"/>
    <property type="match status" value="1"/>
</dbReference>